<feature type="domain" description="BTB" evidence="1">
    <location>
        <begin position="226"/>
        <end position="263"/>
    </location>
</feature>
<dbReference type="InterPro" id="IPR000210">
    <property type="entry name" value="BTB/POZ_dom"/>
</dbReference>
<organism evidence="2 3">
    <name type="scientific">Trichonephila clavata</name>
    <name type="common">Joro spider</name>
    <name type="synonym">Nephila clavata</name>
    <dbReference type="NCBI Taxonomy" id="2740835"/>
    <lineage>
        <taxon>Eukaryota</taxon>
        <taxon>Metazoa</taxon>
        <taxon>Ecdysozoa</taxon>
        <taxon>Arthropoda</taxon>
        <taxon>Chelicerata</taxon>
        <taxon>Arachnida</taxon>
        <taxon>Araneae</taxon>
        <taxon>Araneomorphae</taxon>
        <taxon>Entelegynae</taxon>
        <taxon>Araneoidea</taxon>
        <taxon>Nephilidae</taxon>
        <taxon>Trichonephila</taxon>
    </lineage>
</organism>
<dbReference type="Proteomes" id="UP000887116">
    <property type="component" value="Unassembled WGS sequence"/>
</dbReference>
<protein>
    <recommendedName>
        <fullName evidence="1">BTB domain-containing protein</fullName>
    </recommendedName>
</protein>
<dbReference type="Gene3D" id="3.30.710.10">
    <property type="entry name" value="Potassium Channel Kv1.1, Chain A"/>
    <property type="match status" value="1"/>
</dbReference>
<sequence>MLKKELDQSIPPSDDLLETENKYLQKLQNIFLGMRDIYINLDIRFNIHKLEGALSPFLSWTVHFEEKGNKNSKVIEELSAEEDYRIEKEEITMNKCSLEINSNKYKNILDKNPDTPGGMVKVQSKTVELTHQKLTKVERNSNEVENGETSLSRKSVDEIQSTRFKNEIDFIKEIISYLMAKEGELFVEEDSKNDNKNEWYLNVETMDGVQFSIPFENTKATLGSKLVACSPVFEAMLKHPMQERSQKMMELSDIDSQTFINFLFT</sequence>
<dbReference type="AlphaFoldDB" id="A0A8X6IUH9"/>
<name>A0A8X6IUH9_TRICU</name>
<dbReference type="Pfam" id="PF00651">
    <property type="entry name" value="BTB"/>
    <property type="match status" value="1"/>
</dbReference>
<evidence type="ECO:0000259" key="1">
    <source>
        <dbReference type="Pfam" id="PF00651"/>
    </source>
</evidence>
<proteinExistence type="predicted"/>
<dbReference type="CDD" id="cd18186">
    <property type="entry name" value="BTB_POZ_ZBTB_KLHL-like"/>
    <property type="match status" value="1"/>
</dbReference>
<dbReference type="InterPro" id="IPR011333">
    <property type="entry name" value="SKP1/BTB/POZ_sf"/>
</dbReference>
<dbReference type="SUPFAM" id="SSF54695">
    <property type="entry name" value="POZ domain"/>
    <property type="match status" value="1"/>
</dbReference>
<dbReference type="EMBL" id="BMAO01025229">
    <property type="protein sequence ID" value="GFR01298.1"/>
    <property type="molecule type" value="Genomic_DNA"/>
</dbReference>
<evidence type="ECO:0000313" key="2">
    <source>
        <dbReference type="EMBL" id="GFR01298.1"/>
    </source>
</evidence>
<keyword evidence="3" id="KW-1185">Reference proteome</keyword>
<comment type="caution">
    <text evidence="2">The sequence shown here is derived from an EMBL/GenBank/DDBJ whole genome shotgun (WGS) entry which is preliminary data.</text>
</comment>
<evidence type="ECO:0000313" key="3">
    <source>
        <dbReference type="Proteomes" id="UP000887116"/>
    </source>
</evidence>
<accession>A0A8X6IUH9</accession>
<gene>
    <name evidence="2" type="ORF">TNCT_585631</name>
</gene>
<reference evidence="2" key="1">
    <citation type="submission" date="2020-07" db="EMBL/GenBank/DDBJ databases">
        <title>Multicomponent nature underlies the extraordinary mechanical properties of spider dragline silk.</title>
        <authorList>
            <person name="Kono N."/>
            <person name="Nakamura H."/>
            <person name="Mori M."/>
            <person name="Yoshida Y."/>
            <person name="Ohtoshi R."/>
            <person name="Malay A.D."/>
            <person name="Moran D.A.P."/>
            <person name="Tomita M."/>
            <person name="Numata K."/>
            <person name="Arakawa K."/>
        </authorList>
    </citation>
    <scope>NUCLEOTIDE SEQUENCE</scope>
</reference>